<dbReference type="GeneID" id="24922510"/>
<dbReference type="InParanoid" id="D8M1T2"/>
<sequence>MKTSTLREVLEGWNTSLEKQAGQFVSMCRQVRDTDLKIQNYFTLLQKLEASISSIQHRQSTYKEVLMNIKRHQDQLEDSLTKMEKELDSDHASHQSTDKSQSVHTQISQLYSDVKKVEKGVQEIEDRVDRLGEHGATGRQDNLSTIVDAHYNSLRWIERNVTEINKRLSELRGLE</sequence>
<dbReference type="EMBL" id="FN668646">
    <property type="protein sequence ID" value="CBK22021.2"/>
    <property type="molecule type" value="Genomic_DNA"/>
</dbReference>
<reference evidence="3" key="1">
    <citation type="submission" date="2010-02" db="EMBL/GenBank/DDBJ databases">
        <title>Sequencing and annotation of the Blastocystis hominis genome.</title>
        <authorList>
            <person name="Wincker P."/>
        </authorList>
    </citation>
    <scope>NUCLEOTIDE SEQUENCE</scope>
    <source>
        <strain evidence="3">Singapore isolate B</strain>
    </source>
</reference>
<evidence type="ECO:0000313" key="4">
    <source>
        <dbReference type="Proteomes" id="UP000008312"/>
    </source>
</evidence>
<feature type="domain" description="Nucleoporin NSP1-like C-terminal" evidence="2">
    <location>
        <begin position="1"/>
        <end position="100"/>
    </location>
</feature>
<dbReference type="OMA" id="EQIANCH"/>
<gene>
    <name evidence="3" type="ORF">GSBLH_T00006385001</name>
</gene>
<accession>D8M1T2</accession>
<feature type="compositionally biased region" description="Basic and acidic residues" evidence="1">
    <location>
        <begin position="84"/>
        <end position="97"/>
    </location>
</feature>
<dbReference type="AlphaFoldDB" id="D8M1T2"/>
<evidence type="ECO:0000313" key="3">
    <source>
        <dbReference type="EMBL" id="CBK22021.2"/>
    </source>
</evidence>
<evidence type="ECO:0000256" key="1">
    <source>
        <dbReference type="SAM" id="MobiDB-lite"/>
    </source>
</evidence>
<dbReference type="Proteomes" id="UP000008312">
    <property type="component" value="Unassembled WGS sequence"/>
</dbReference>
<name>D8M1T2_BLAHO</name>
<proteinExistence type="predicted"/>
<feature type="region of interest" description="Disordered" evidence="1">
    <location>
        <begin position="84"/>
        <end position="105"/>
    </location>
</feature>
<dbReference type="Pfam" id="PF05064">
    <property type="entry name" value="Nsp1_C"/>
    <property type="match status" value="1"/>
</dbReference>
<dbReference type="OrthoDB" id="344345at2759"/>
<dbReference type="InterPro" id="IPR007758">
    <property type="entry name" value="Nucleoporin_NSP1_C"/>
</dbReference>
<protein>
    <recommendedName>
        <fullName evidence="2">Nucleoporin NSP1-like C-terminal domain-containing protein</fullName>
    </recommendedName>
</protein>
<dbReference type="RefSeq" id="XP_012896069.1">
    <property type="nucleotide sequence ID" value="XM_013040615.1"/>
</dbReference>
<keyword evidence="4" id="KW-1185">Reference proteome</keyword>
<organism evidence="3">
    <name type="scientific">Blastocystis hominis</name>
    <dbReference type="NCBI Taxonomy" id="12968"/>
    <lineage>
        <taxon>Eukaryota</taxon>
        <taxon>Sar</taxon>
        <taxon>Stramenopiles</taxon>
        <taxon>Bigyra</taxon>
        <taxon>Opalozoa</taxon>
        <taxon>Opalinata</taxon>
        <taxon>Blastocystidae</taxon>
        <taxon>Blastocystis</taxon>
    </lineage>
</organism>
<evidence type="ECO:0000259" key="2">
    <source>
        <dbReference type="Pfam" id="PF05064"/>
    </source>
</evidence>
<dbReference type="Gene3D" id="1.20.58.60">
    <property type="match status" value="1"/>
</dbReference>